<evidence type="ECO:0000313" key="6">
    <source>
        <dbReference type="Proteomes" id="UP000032049"/>
    </source>
</evidence>
<accession>A0A0D0F941</accession>
<dbReference type="EMBL" id="JXRA01000017">
    <property type="protein sequence ID" value="KIO78258.1"/>
    <property type="molecule type" value="Genomic_DNA"/>
</dbReference>
<keyword evidence="3" id="KW-0998">Cell outer membrane</keyword>
<comment type="subcellular location">
    <subcellularLocation>
        <location evidence="1">Cell outer membrane</location>
    </subcellularLocation>
</comment>
<comment type="caution">
    <text evidence="5">The sequence shown here is derived from an EMBL/GenBank/DDBJ whole genome shotgun (WGS) entry which is preliminary data.</text>
</comment>
<keyword evidence="2" id="KW-0472">Membrane</keyword>
<dbReference type="PANTHER" id="PTHR40980">
    <property type="entry name" value="PLUG DOMAIN-CONTAINING PROTEIN"/>
    <property type="match status" value="1"/>
</dbReference>
<name>A0A0D0F941_9SPHI</name>
<feature type="domain" description="Outer membrane protein beta-barrel" evidence="4">
    <location>
        <begin position="141"/>
        <end position="540"/>
    </location>
</feature>
<protein>
    <recommendedName>
        <fullName evidence="4">Outer membrane protein beta-barrel domain-containing protein</fullName>
    </recommendedName>
</protein>
<sequence length="567" mass="64695">MGGNGSVGKRSGGGGNGSFNLSTKKIDFTTNASYSQKTQVEQGYQNRDLYKGADKIGDFKQDVDFSDNKVKNTYLNTGLSYHINNKNTIGAEFGFTKVTYNGLGDVNSQISIVDQRLLTSSRNNIKYAADLFNYNLKYKADFDSLGSNLIILGSYVKYKNDKTQIFEQSQLDQNSNTTTNSKIRNFAPADFNIYTLSADYTKMWSKELFLEGGVKYTYTSNQSKQITDNFSNSTWNTNDDGISEIGYYEKVSAAYLNLNYVLSQKTSFQAGIRGENTSFGVINNIHDSYFRLFPNLRLDYKWNTDFSSSIGYARNISRPAYEKLIPFELYIDNYTTQRGNPLLKPEYANSFFLNQIYKDYSLRVGYTITNDAISDLYLYDPASLRFTATQMNFLKSHLLSASLDVPLKLTSRWNANIGINGFYKDLKFPSALNPAIVMKKSKYYYTVSAYNAFSFKHNWSAELNFYYYSSFFDGLYDIGGFSDLSAGIKKTFWKNRASLKFDVSDIFYDSNMIVRTNELPTISTSVIKRDTRRFRVTFRYNFSGKRNVKSKILKNNGNDPELSRLGI</sequence>
<evidence type="ECO:0000313" key="5">
    <source>
        <dbReference type="EMBL" id="KIO78258.1"/>
    </source>
</evidence>
<dbReference type="Gene3D" id="2.40.170.20">
    <property type="entry name" value="TonB-dependent receptor, beta-barrel domain"/>
    <property type="match status" value="1"/>
</dbReference>
<dbReference type="InterPro" id="IPR036942">
    <property type="entry name" value="Beta-barrel_TonB_sf"/>
</dbReference>
<dbReference type="Proteomes" id="UP000032049">
    <property type="component" value="Unassembled WGS sequence"/>
</dbReference>
<gene>
    <name evidence="5" type="ORF">TH53_04375</name>
</gene>
<evidence type="ECO:0000259" key="4">
    <source>
        <dbReference type="Pfam" id="PF14905"/>
    </source>
</evidence>
<evidence type="ECO:0000256" key="1">
    <source>
        <dbReference type="ARBA" id="ARBA00004442"/>
    </source>
</evidence>
<dbReference type="GO" id="GO:0009279">
    <property type="term" value="C:cell outer membrane"/>
    <property type="evidence" value="ECO:0007669"/>
    <property type="project" value="UniProtKB-SubCell"/>
</dbReference>
<reference evidence="5 6" key="1">
    <citation type="submission" date="2015-01" db="EMBL/GenBank/DDBJ databases">
        <title>Draft genome sequence of Pedobacter sp. NL19 isolated from sludge of an effluent treatment pond in an abandoned uranium mine.</title>
        <authorList>
            <person name="Santos T."/>
            <person name="Caetano T."/>
            <person name="Covas C."/>
            <person name="Cruz A."/>
            <person name="Mendo S."/>
        </authorList>
    </citation>
    <scope>NUCLEOTIDE SEQUENCE [LARGE SCALE GENOMIC DNA]</scope>
    <source>
        <strain evidence="5 6">NL19</strain>
    </source>
</reference>
<keyword evidence="6" id="KW-1185">Reference proteome</keyword>
<dbReference type="InterPro" id="IPR041700">
    <property type="entry name" value="OMP_b-brl_3"/>
</dbReference>
<organism evidence="5 6">
    <name type="scientific">Pedobacter lusitanus</name>
    <dbReference type="NCBI Taxonomy" id="1503925"/>
    <lineage>
        <taxon>Bacteria</taxon>
        <taxon>Pseudomonadati</taxon>
        <taxon>Bacteroidota</taxon>
        <taxon>Sphingobacteriia</taxon>
        <taxon>Sphingobacteriales</taxon>
        <taxon>Sphingobacteriaceae</taxon>
        <taxon>Pedobacter</taxon>
    </lineage>
</organism>
<dbReference type="AlphaFoldDB" id="A0A0D0F941"/>
<proteinExistence type="predicted"/>
<dbReference type="Pfam" id="PF14905">
    <property type="entry name" value="OMP_b-brl_3"/>
    <property type="match status" value="1"/>
</dbReference>
<dbReference type="PANTHER" id="PTHR40980:SF4">
    <property type="entry name" value="TONB-DEPENDENT RECEPTOR-LIKE BETA-BARREL DOMAIN-CONTAINING PROTEIN"/>
    <property type="match status" value="1"/>
</dbReference>
<dbReference type="STRING" id="1503925.TH53_04375"/>
<evidence type="ECO:0000256" key="2">
    <source>
        <dbReference type="ARBA" id="ARBA00023136"/>
    </source>
</evidence>
<dbReference type="SUPFAM" id="SSF56935">
    <property type="entry name" value="Porins"/>
    <property type="match status" value="1"/>
</dbReference>
<evidence type="ECO:0000256" key="3">
    <source>
        <dbReference type="ARBA" id="ARBA00023237"/>
    </source>
</evidence>